<dbReference type="PROSITE" id="PS00165">
    <property type="entry name" value="DEHYDRATASE_SER_THR"/>
    <property type="match status" value="1"/>
</dbReference>
<keyword evidence="3" id="KW-0456">Lyase</keyword>
<reference evidence="5 6" key="1">
    <citation type="submission" date="2018-10" db="EMBL/GenBank/DDBJ databases">
        <title>Draft genome sequence of Bacillus salarius IM0101, isolated from a hypersaline soil in Inner Mongolia, China.</title>
        <authorList>
            <person name="Yamprayoonswat W."/>
            <person name="Boonvisut S."/>
            <person name="Jumpathong W."/>
            <person name="Sittihan S."/>
            <person name="Ruangsuj P."/>
            <person name="Wanthongcharoen S."/>
            <person name="Thongpramul N."/>
            <person name="Pimmason S."/>
            <person name="Yu B."/>
            <person name="Yasawong M."/>
        </authorList>
    </citation>
    <scope>NUCLEOTIDE SEQUENCE [LARGE SCALE GENOMIC DNA]</scope>
    <source>
        <strain evidence="5 6">IM0101</strain>
    </source>
</reference>
<dbReference type="GO" id="GO:0003941">
    <property type="term" value="F:L-serine ammonia-lyase activity"/>
    <property type="evidence" value="ECO:0007669"/>
    <property type="project" value="TreeGrafter"/>
</dbReference>
<accession>A0A428MTC6</accession>
<comment type="cofactor">
    <cofactor evidence="1">
        <name>pyridoxal 5'-phosphate</name>
        <dbReference type="ChEBI" id="CHEBI:597326"/>
    </cofactor>
</comment>
<proteinExistence type="predicted"/>
<protein>
    <submittedName>
        <fullName evidence="5">Pyridoxal-phosphate dependent enzyme</fullName>
    </submittedName>
</protein>
<evidence type="ECO:0000259" key="4">
    <source>
        <dbReference type="Pfam" id="PF00291"/>
    </source>
</evidence>
<dbReference type="InterPro" id="IPR036052">
    <property type="entry name" value="TrpB-like_PALP_sf"/>
</dbReference>
<keyword evidence="6" id="KW-1185">Reference proteome</keyword>
<dbReference type="PANTHER" id="PTHR48078:SF6">
    <property type="entry name" value="L-THREONINE DEHYDRATASE CATABOLIC TDCB"/>
    <property type="match status" value="1"/>
</dbReference>
<dbReference type="GO" id="GO:0006565">
    <property type="term" value="P:L-serine catabolic process"/>
    <property type="evidence" value="ECO:0007669"/>
    <property type="project" value="TreeGrafter"/>
</dbReference>
<evidence type="ECO:0000313" key="5">
    <source>
        <dbReference type="EMBL" id="RSL29367.1"/>
    </source>
</evidence>
<dbReference type="InterPro" id="IPR001926">
    <property type="entry name" value="TrpB-like_PALP"/>
</dbReference>
<dbReference type="AlphaFoldDB" id="A0A428MTC6"/>
<dbReference type="GO" id="GO:0009097">
    <property type="term" value="P:isoleucine biosynthetic process"/>
    <property type="evidence" value="ECO:0007669"/>
    <property type="project" value="TreeGrafter"/>
</dbReference>
<dbReference type="GO" id="GO:0004794">
    <property type="term" value="F:threonine deaminase activity"/>
    <property type="evidence" value="ECO:0007669"/>
    <property type="project" value="TreeGrafter"/>
</dbReference>
<evidence type="ECO:0000256" key="1">
    <source>
        <dbReference type="ARBA" id="ARBA00001933"/>
    </source>
</evidence>
<dbReference type="InterPro" id="IPR000634">
    <property type="entry name" value="Ser/Thr_deHydtase_PyrdxlP-BS"/>
</dbReference>
<dbReference type="PANTHER" id="PTHR48078">
    <property type="entry name" value="THREONINE DEHYDRATASE, MITOCHONDRIAL-RELATED"/>
    <property type="match status" value="1"/>
</dbReference>
<dbReference type="Gene3D" id="3.40.50.1100">
    <property type="match status" value="2"/>
</dbReference>
<name>A0A428MTC6_9BACI</name>
<evidence type="ECO:0000256" key="2">
    <source>
        <dbReference type="ARBA" id="ARBA00022898"/>
    </source>
</evidence>
<keyword evidence="2" id="KW-0663">Pyridoxal phosphate</keyword>
<sequence>MSPYKFYDSVSGEEYTPDLRQWKPKAGLFTMKSYPVEFPAERIIKRQATMWRYEEALPITKEESSISLGEGMTPLIMLDHEKPNFLVKMDYLMPTGSFKDRGAAILIAKAKEMGAPSVIADSSGNAGTSIAAYCARTNIECHVYTPSSTSEKKLAQIKAHGAQLHLIPGTREETTNAAKEAVEKEGVFYASHVYNPYFYEGTKTFAFEIWEQLNFAAPDTLILPVGNGTLLLGAYIGFNDLKRAGVIQKIPKIIGVQSEYCAPIETAFREDTSVSSVENKGTKAEGIAIGYPARGNQIIEAVKNTNGTIITAPENQIDRAKKNLERKGFYVEPTTAATYAAYKNYEENIANTETVVMSLCGTGLKK</sequence>
<organism evidence="5 6">
    <name type="scientific">Salibacterium salarium</name>
    <dbReference type="NCBI Taxonomy" id="284579"/>
    <lineage>
        <taxon>Bacteria</taxon>
        <taxon>Bacillati</taxon>
        <taxon>Bacillota</taxon>
        <taxon>Bacilli</taxon>
        <taxon>Bacillales</taxon>
        <taxon>Bacillaceae</taxon>
    </lineage>
</organism>
<dbReference type="Proteomes" id="UP000275076">
    <property type="component" value="Unassembled WGS sequence"/>
</dbReference>
<feature type="domain" description="Tryptophan synthase beta chain-like PALP" evidence="4">
    <location>
        <begin position="66"/>
        <end position="361"/>
    </location>
</feature>
<comment type="caution">
    <text evidence="5">The sequence shown here is derived from an EMBL/GenBank/DDBJ whole genome shotgun (WGS) entry which is preliminary data.</text>
</comment>
<dbReference type="SUPFAM" id="SSF53686">
    <property type="entry name" value="Tryptophan synthase beta subunit-like PLP-dependent enzymes"/>
    <property type="match status" value="1"/>
</dbReference>
<dbReference type="RefSeq" id="WP_125562702.1">
    <property type="nucleotide sequence ID" value="NZ_RBVX01000072.1"/>
</dbReference>
<dbReference type="GO" id="GO:0030170">
    <property type="term" value="F:pyridoxal phosphate binding"/>
    <property type="evidence" value="ECO:0007669"/>
    <property type="project" value="InterPro"/>
</dbReference>
<dbReference type="InterPro" id="IPR050147">
    <property type="entry name" value="Ser/Thr_Dehydratase"/>
</dbReference>
<evidence type="ECO:0000256" key="3">
    <source>
        <dbReference type="ARBA" id="ARBA00023239"/>
    </source>
</evidence>
<gene>
    <name evidence="5" type="ORF">D7Z54_31695</name>
</gene>
<dbReference type="GO" id="GO:0006567">
    <property type="term" value="P:L-threonine catabolic process"/>
    <property type="evidence" value="ECO:0007669"/>
    <property type="project" value="TreeGrafter"/>
</dbReference>
<dbReference type="Pfam" id="PF00291">
    <property type="entry name" value="PALP"/>
    <property type="match status" value="1"/>
</dbReference>
<dbReference type="EMBL" id="RBVX01000072">
    <property type="protein sequence ID" value="RSL29367.1"/>
    <property type="molecule type" value="Genomic_DNA"/>
</dbReference>
<evidence type="ECO:0000313" key="6">
    <source>
        <dbReference type="Proteomes" id="UP000275076"/>
    </source>
</evidence>
<dbReference type="OrthoDB" id="9778118at2"/>
<dbReference type="CDD" id="cd01563">
    <property type="entry name" value="Thr-synth_1"/>
    <property type="match status" value="1"/>
</dbReference>